<keyword evidence="1" id="KW-0472">Membrane</keyword>
<evidence type="ECO:0000313" key="3">
    <source>
        <dbReference type="Proteomes" id="UP001305647"/>
    </source>
</evidence>
<organism evidence="2 3">
    <name type="scientific">Parathielavia hyrcaniae</name>
    <dbReference type="NCBI Taxonomy" id="113614"/>
    <lineage>
        <taxon>Eukaryota</taxon>
        <taxon>Fungi</taxon>
        <taxon>Dikarya</taxon>
        <taxon>Ascomycota</taxon>
        <taxon>Pezizomycotina</taxon>
        <taxon>Sordariomycetes</taxon>
        <taxon>Sordariomycetidae</taxon>
        <taxon>Sordariales</taxon>
        <taxon>Chaetomiaceae</taxon>
        <taxon>Parathielavia</taxon>
    </lineage>
</organism>
<reference evidence="2" key="1">
    <citation type="journal article" date="2023" name="Mol. Phylogenet. Evol.">
        <title>Genome-scale phylogeny and comparative genomics of the fungal order Sordariales.</title>
        <authorList>
            <person name="Hensen N."/>
            <person name="Bonometti L."/>
            <person name="Westerberg I."/>
            <person name="Brannstrom I.O."/>
            <person name="Guillou S."/>
            <person name="Cros-Aarteil S."/>
            <person name="Calhoun S."/>
            <person name="Haridas S."/>
            <person name="Kuo A."/>
            <person name="Mondo S."/>
            <person name="Pangilinan J."/>
            <person name="Riley R."/>
            <person name="LaButti K."/>
            <person name="Andreopoulos B."/>
            <person name="Lipzen A."/>
            <person name="Chen C."/>
            <person name="Yan M."/>
            <person name="Daum C."/>
            <person name="Ng V."/>
            <person name="Clum A."/>
            <person name="Steindorff A."/>
            <person name="Ohm R.A."/>
            <person name="Martin F."/>
            <person name="Silar P."/>
            <person name="Natvig D.O."/>
            <person name="Lalanne C."/>
            <person name="Gautier V."/>
            <person name="Ament-Velasquez S.L."/>
            <person name="Kruys A."/>
            <person name="Hutchinson M.I."/>
            <person name="Powell A.J."/>
            <person name="Barry K."/>
            <person name="Miller A.N."/>
            <person name="Grigoriev I.V."/>
            <person name="Debuchy R."/>
            <person name="Gladieux P."/>
            <person name="Hiltunen Thoren M."/>
            <person name="Johannesson H."/>
        </authorList>
    </citation>
    <scope>NUCLEOTIDE SEQUENCE</scope>
    <source>
        <strain evidence="2">CBS 757.83</strain>
    </source>
</reference>
<dbReference type="AlphaFoldDB" id="A0AAN6PWN5"/>
<name>A0AAN6PWN5_9PEZI</name>
<dbReference type="EMBL" id="MU863650">
    <property type="protein sequence ID" value="KAK4099347.1"/>
    <property type="molecule type" value="Genomic_DNA"/>
</dbReference>
<protein>
    <submittedName>
        <fullName evidence="2">Uncharacterized protein</fullName>
    </submittedName>
</protein>
<feature type="transmembrane region" description="Helical" evidence="1">
    <location>
        <begin position="20"/>
        <end position="40"/>
    </location>
</feature>
<gene>
    <name evidence="2" type="ORF">N658DRAFT_517426</name>
</gene>
<proteinExistence type="predicted"/>
<reference evidence="2" key="2">
    <citation type="submission" date="2023-05" db="EMBL/GenBank/DDBJ databases">
        <authorList>
            <consortium name="Lawrence Berkeley National Laboratory"/>
            <person name="Steindorff A."/>
            <person name="Hensen N."/>
            <person name="Bonometti L."/>
            <person name="Westerberg I."/>
            <person name="Brannstrom I.O."/>
            <person name="Guillou S."/>
            <person name="Cros-Aarteil S."/>
            <person name="Calhoun S."/>
            <person name="Haridas S."/>
            <person name="Kuo A."/>
            <person name="Mondo S."/>
            <person name="Pangilinan J."/>
            <person name="Riley R."/>
            <person name="Labutti K."/>
            <person name="Andreopoulos B."/>
            <person name="Lipzen A."/>
            <person name="Chen C."/>
            <person name="Yanf M."/>
            <person name="Daum C."/>
            <person name="Ng V."/>
            <person name="Clum A."/>
            <person name="Ohm R."/>
            <person name="Martin F."/>
            <person name="Silar P."/>
            <person name="Natvig D."/>
            <person name="Lalanne C."/>
            <person name="Gautier V."/>
            <person name="Ament-Velasquez S.L."/>
            <person name="Kruys A."/>
            <person name="Hutchinson M.I."/>
            <person name="Powell A.J."/>
            <person name="Barry K."/>
            <person name="Miller A.N."/>
            <person name="Grigoriev I.V."/>
            <person name="Debuchy R."/>
            <person name="Gladieux P."/>
            <person name="Thoren M.H."/>
            <person name="Johannesson H."/>
        </authorList>
    </citation>
    <scope>NUCLEOTIDE SEQUENCE</scope>
    <source>
        <strain evidence="2">CBS 757.83</strain>
    </source>
</reference>
<accession>A0AAN6PWN5</accession>
<keyword evidence="3" id="KW-1185">Reference proteome</keyword>
<dbReference type="Proteomes" id="UP001305647">
    <property type="component" value="Unassembled WGS sequence"/>
</dbReference>
<feature type="transmembrane region" description="Helical" evidence="1">
    <location>
        <begin position="47"/>
        <end position="65"/>
    </location>
</feature>
<feature type="transmembrane region" description="Helical" evidence="1">
    <location>
        <begin position="85"/>
        <end position="106"/>
    </location>
</feature>
<keyword evidence="1" id="KW-1133">Transmembrane helix</keyword>
<sequence>MEGQPPKYVSPPGTWKTKLGLRAASILFIIVLAGIGGSLATTPRVDTVMIIAVVLAPAIIVTFAWDVAEIVCILKRGGNRGIHPGAVVAIDLFAWLGWGCLLLFLWASGMATRPRYVIEDYSGYDGANYRYDESKVTPEDAALEKQIRGKGRAMIAFAIFAA</sequence>
<comment type="caution">
    <text evidence="2">The sequence shown here is derived from an EMBL/GenBank/DDBJ whole genome shotgun (WGS) entry which is preliminary data.</text>
</comment>
<keyword evidence="1" id="KW-0812">Transmembrane</keyword>
<evidence type="ECO:0000256" key="1">
    <source>
        <dbReference type="SAM" id="Phobius"/>
    </source>
</evidence>
<evidence type="ECO:0000313" key="2">
    <source>
        <dbReference type="EMBL" id="KAK4099347.1"/>
    </source>
</evidence>